<feature type="region of interest" description="Disordered" evidence="1">
    <location>
        <begin position="61"/>
        <end position="105"/>
    </location>
</feature>
<name>A0A068Y3L5_ECHMU</name>
<dbReference type="Proteomes" id="UP000017246">
    <property type="component" value="Unassembled WGS sequence"/>
</dbReference>
<evidence type="ECO:0000313" key="3">
    <source>
        <dbReference type="Proteomes" id="UP000017246"/>
    </source>
</evidence>
<reference evidence="2" key="1">
    <citation type="journal article" date="2013" name="Nature">
        <title>The genomes of four tapeworm species reveal adaptations to parasitism.</title>
        <authorList>
            <person name="Tsai I.J."/>
            <person name="Zarowiecki M."/>
            <person name="Holroyd N."/>
            <person name="Garciarrubio A."/>
            <person name="Sanchez-Flores A."/>
            <person name="Brooks K.L."/>
            <person name="Tracey A."/>
            <person name="Bobes R.J."/>
            <person name="Fragoso G."/>
            <person name="Sciutto E."/>
            <person name="Aslett M."/>
            <person name="Beasley H."/>
            <person name="Bennett H.M."/>
            <person name="Cai J."/>
            <person name="Camicia F."/>
            <person name="Clark R."/>
            <person name="Cucher M."/>
            <person name="De Silva N."/>
            <person name="Day T.A."/>
            <person name="Deplazes P."/>
            <person name="Estrada K."/>
            <person name="Fernandez C."/>
            <person name="Holland P.W."/>
            <person name="Hou J."/>
            <person name="Hu S."/>
            <person name="Huckvale T."/>
            <person name="Hung S.S."/>
            <person name="Kamenetzky L."/>
            <person name="Keane J.A."/>
            <person name="Kiss F."/>
            <person name="Koziol U."/>
            <person name="Lambert O."/>
            <person name="Liu K."/>
            <person name="Luo X."/>
            <person name="Luo Y."/>
            <person name="Macchiaroli N."/>
            <person name="Nichol S."/>
            <person name="Paps J."/>
            <person name="Parkinson J."/>
            <person name="Pouchkina-Stantcheva N."/>
            <person name="Riddiford N."/>
            <person name="Rosenzvit M."/>
            <person name="Salinas G."/>
            <person name="Wasmuth J.D."/>
            <person name="Zamanian M."/>
            <person name="Zheng Y."/>
            <person name="Cai X."/>
            <person name="Soberon X."/>
            <person name="Olson P.D."/>
            <person name="Laclette J.P."/>
            <person name="Brehm K."/>
            <person name="Berriman M."/>
            <person name="Garciarrubio A."/>
            <person name="Bobes R.J."/>
            <person name="Fragoso G."/>
            <person name="Sanchez-Flores A."/>
            <person name="Estrada K."/>
            <person name="Cevallos M.A."/>
            <person name="Morett E."/>
            <person name="Gonzalez V."/>
            <person name="Portillo T."/>
            <person name="Ochoa-Leyva A."/>
            <person name="Jose M.V."/>
            <person name="Sciutto E."/>
            <person name="Landa A."/>
            <person name="Jimenez L."/>
            <person name="Valdes V."/>
            <person name="Carrero J.C."/>
            <person name="Larralde C."/>
            <person name="Morales-Montor J."/>
            <person name="Limon-Lason J."/>
            <person name="Soberon X."/>
            <person name="Laclette J.P."/>
        </authorList>
    </citation>
    <scope>NUCLEOTIDE SEQUENCE [LARGE SCALE GENOMIC DNA]</scope>
</reference>
<evidence type="ECO:0000256" key="1">
    <source>
        <dbReference type="SAM" id="MobiDB-lite"/>
    </source>
</evidence>
<evidence type="ECO:0000313" key="2">
    <source>
        <dbReference type="EMBL" id="CUT99492.1"/>
    </source>
</evidence>
<protein>
    <submittedName>
        <fullName evidence="2">Uncharacterized protein</fullName>
    </submittedName>
</protein>
<organism evidence="2 3">
    <name type="scientific">Echinococcus multilocularis</name>
    <name type="common">Fox tapeworm</name>
    <dbReference type="NCBI Taxonomy" id="6211"/>
    <lineage>
        <taxon>Eukaryota</taxon>
        <taxon>Metazoa</taxon>
        <taxon>Spiralia</taxon>
        <taxon>Lophotrochozoa</taxon>
        <taxon>Platyhelminthes</taxon>
        <taxon>Cestoda</taxon>
        <taxon>Eucestoda</taxon>
        <taxon>Cyclophyllidea</taxon>
        <taxon>Taeniidae</taxon>
        <taxon>Echinococcus</taxon>
    </lineage>
</organism>
<dbReference type="AlphaFoldDB" id="A0A068Y3L5"/>
<proteinExistence type="predicted"/>
<feature type="compositionally biased region" description="Low complexity" evidence="1">
    <location>
        <begin position="76"/>
        <end position="86"/>
    </location>
</feature>
<accession>A0A068Y3L5</accession>
<reference evidence="2" key="2">
    <citation type="submission" date="2015-11" db="EMBL/GenBank/DDBJ databases">
        <authorList>
            <person name="Zhang Y."/>
            <person name="Guo Z."/>
        </authorList>
    </citation>
    <scope>NUCLEOTIDE SEQUENCE</scope>
</reference>
<keyword evidence="3" id="KW-1185">Reference proteome</keyword>
<dbReference type="EMBL" id="LN902845">
    <property type="protein sequence ID" value="CUT99492.1"/>
    <property type="molecule type" value="Genomic_DNA"/>
</dbReference>
<sequence length="105" mass="11738">MIQDLLLLQHLPKAKNPPTSKVYGGMESLLQFLKICSPSKRARKVIITLSLWVNVAKAKQSSPTSICPTRFDLNSRKNNQNQSSSRETVPFTQDTATPRTAARLQ</sequence>